<sequence length="268" mass="30920">MEIQFSKRYSAAEIFHTESKEYCVVFVHGFSESKTCWDDIVRHIQKHSNVVTYDCLGHGNNSDLWEETSFNAYVTQLKELITFLKQEEKFNKIILVGHSQGAAIATQYTLQHFDNIDKLILISPFTYIAEPLKATWTNFLELVKRGDEELFWDINSSLLLGPKSEKWSHLRGDSIQHRLDFFSKKQLVFLIKALLNVNVVGDISTLHNKLACLIHGEYDTMFPNYYSKEILKSVPQAKYIQVSNANHLLVELEPYVSQTIIQVISEIA</sequence>
<evidence type="ECO:0000313" key="2">
    <source>
        <dbReference type="Proteomes" id="UP001202289"/>
    </source>
</evidence>
<name>A0ACC6ABB9_9BACI</name>
<keyword evidence="1" id="KW-0378">Hydrolase</keyword>
<evidence type="ECO:0000313" key="1">
    <source>
        <dbReference type="EMBL" id="MCM3737307.1"/>
    </source>
</evidence>
<keyword evidence="2" id="KW-1185">Reference proteome</keyword>
<proteinExistence type="predicted"/>
<accession>A0ACC6ABB9</accession>
<protein>
    <submittedName>
        <fullName evidence="1">Alpha/beta hydrolase</fullName>
    </submittedName>
</protein>
<organism evidence="1 2">
    <name type="scientific">Bacillus cytotoxicus</name>
    <dbReference type="NCBI Taxonomy" id="580165"/>
    <lineage>
        <taxon>Bacteria</taxon>
        <taxon>Bacillati</taxon>
        <taxon>Bacillota</taxon>
        <taxon>Bacilli</taxon>
        <taxon>Bacillales</taxon>
        <taxon>Bacillaceae</taxon>
        <taxon>Bacillus</taxon>
        <taxon>Bacillus cereus group</taxon>
    </lineage>
</organism>
<reference evidence="1" key="1">
    <citation type="submission" date="2022-05" db="EMBL/GenBank/DDBJ databases">
        <title>Comparative Genomics of Spacecraft Associated Microbes.</title>
        <authorList>
            <person name="Tran M.T."/>
            <person name="Wright A."/>
            <person name="Seuylemezian A."/>
            <person name="Eisen J."/>
            <person name="Coil D."/>
        </authorList>
    </citation>
    <scope>NUCLEOTIDE SEQUENCE</scope>
    <source>
        <strain evidence="1">FAIRING 10M-2.2</strain>
    </source>
</reference>
<comment type="caution">
    <text evidence="1">The sequence shown here is derived from an EMBL/GenBank/DDBJ whole genome shotgun (WGS) entry which is preliminary data.</text>
</comment>
<dbReference type="Proteomes" id="UP001202289">
    <property type="component" value="Unassembled WGS sequence"/>
</dbReference>
<dbReference type="EMBL" id="JAMBOP010000021">
    <property type="protein sequence ID" value="MCM3737307.1"/>
    <property type="molecule type" value="Genomic_DNA"/>
</dbReference>
<gene>
    <name evidence="1" type="ORF">M3215_16250</name>
</gene>